<evidence type="ECO:0000256" key="3">
    <source>
        <dbReference type="ARBA" id="ARBA00022448"/>
    </source>
</evidence>
<evidence type="ECO:0000256" key="5">
    <source>
        <dbReference type="ARBA" id="ARBA00022737"/>
    </source>
</evidence>
<dbReference type="GO" id="GO:0005774">
    <property type="term" value="C:vacuolar membrane"/>
    <property type="evidence" value="ECO:0007669"/>
    <property type="project" value="TreeGrafter"/>
</dbReference>
<evidence type="ECO:0000256" key="8">
    <source>
        <dbReference type="ARBA" id="ARBA00048473"/>
    </source>
</evidence>
<comment type="caution">
    <text evidence="10">The sequence shown here is derived from an EMBL/GenBank/DDBJ whole genome shotgun (WGS) entry which is preliminary data.</text>
</comment>
<evidence type="ECO:0008006" key="12">
    <source>
        <dbReference type="Google" id="ProtNLM"/>
    </source>
</evidence>
<comment type="subcellular location">
    <subcellularLocation>
        <location evidence="1">Endomembrane system</location>
        <topology evidence="1">Multi-pass membrane protein</topology>
    </subcellularLocation>
</comment>
<evidence type="ECO:0000256" key="6">
    <source>
        <dbReference type="ARBA" id="ARBA00022989"/>
    </source>
</evidence>
<gene>
    <name evidence="10" type="ORF">LSH36_218g02008</name>
</gene>
<keyword evidence="3" id="KW-0813">Transport</keyword>
<feature type="transmembrane region" description="Helical" evidence="9">
    <location>
        <begin position="297"/>
        <end position="316"/>
    </location>
</feature>
<dbReference type="PANTHER" id="PTHR13131:SF5">
    <property type="entry name" value="CYSTINOSIN"/>
    <property type="match status" value="1"/>
</dbReference>
<dbReference type="InterPro" id="IPR006603">
    <property type="entry name" value="PQ-loop_rpt"/>
</dbReference>
<keyword evidence="6 9" id="KW-1133">Transmembrane helix</keyword>
<organism evidence="10 11">
    <name type="scientific">Paralvinella palmiformis</name>
    <dbReference type="NCBI Taxonomy" id="53620"/>
    <lineage>
        <taxon>Eukaryota</taxon>
        <taxon>Metazoa</taxon>
        <taxon>Spiralia</taxon>
        <taxon>Lophotrochozoa</taxon>
        <taxon>Annelida</taxon>
        <taxon>Polychaeta</taxon>
        <taxon>Sedentaria</taxon>
        <taxon>Canalipalpata</taxon>
        <taxon>Terebellida</taxon>
        <taxon>Terebelliformia</taxon>
        <taxon>Alvinellidae</taxon>
        <taxon>Paralvinella</taxon>
    </lineage>
</organism>
<feature type="transmembrane region" description="Helical" evidence="9">
    <location>
        <begin position="222"/>
        <end position="245"/>
    </location>
</feature>
<comment type="catalytic activity">
    <reaction evidence="8">
        <text>L-cystine(out) + H(+)(out) = L-cystine(in) + H(+)(in)</text>
        <dbReference type="Rhea" id="RHEA:66172"/>
        <dbReference type="ChEBI" id="CHEBI:15378"/>
        <dbReference type="ChEBI" id="CHEBI:35491"/>
    </reaction>
    <physiologicalReaction direction="left-to-right" evidence="8">
        <dbReference type="Rhea" id="RHEA:66173"/>
    </physiologicalReaction>
</comment>
<evidence type="ECO:0000256" key="2">
    <source>
        <dbReference type="ARBA" id="ARBA00006855"/>
    </source>
</evidence>
<protein>
    <recommendedName>
        <fullName evidence="12">Cystinosin</fullName>
    </recommendedName>
</protein>
<dbReference type="Pfam" id="PF04193">
    <property type="entry name" value="PQ-loop"/>
    <property type="match status" value="2"/>
</dbReference>
<sequence>MPTSRCRTKSNEEICASLYNKQMGTGMPPNRFDYLNRKLIGWTVAVAAVLVIAYMSWDYWYLRKPQAHFIKPKDDSLPFEVSSTHVIFEIGSGSFISLTPTKPLKESAEIKIMLDDPDIIDVAMNSFTIEALSTPRNYFIPLHSKHVAGHCVVSFKTSSKLPELENLFKVRIQVKVVHEIAFGYLSIIIGWVYFCFWSSCYYPQIYQNFRRKSVVGFSFDYLALNLTGHICYCIFNLAMFYNSGIQKEYHLLHPKGELPVKLNDVLFSLHAISMNLILLLQCLLYERADQKVSLPMWTLVGGLWITVFCTLGAAIVEKISWLQYLYYLSYIKVGTTPIKYTPQVYLNYIRQSTEGWSIQGVILDIGGGIFSFLQMTIDAVNNDDWDGTLGNPGKLGLSCIAMIYDSIFMMQHFVFFNVGRKRRLTDTTEQHTEFLEKLNELKATLPKSGSFHHHVLLL</sequence>
<dbReference type="SMART" id="SM00679">
    <property type="entry name" value="CTNS"/>
    <property type="match status" value="2"/>
</dbReference>
<feature type="transmembrane region" description="Helical" evidence="9">
    <location>
        <begin position="265"/>
        <end position="285"/>
    </location>
</feature>
<evidence type="ECO:0000313" key="11">
    <source>
        <dbReference type="Proteomes" id="UP001208570"/>
    </source>
</evidence>
<evidence type="ECO:0000256" key="7">
    <source>
        <dbReference type="ARBA" id="ARBA00023136"/>
    </source>
</evidence>
<evidence type="ECO:0000256" key="9">
    <source>
        <dbReference type="SAM" id="Phobius"/>
    </source>
</evidence>
<feature type="transmembrane region" description="Helical" evidence="9">
    <location>
        <begin position="181"/>
        <end position="202"/>
    </location>
</feature>
<dbReference type="Proteomes" id="UP001208570">
    <property type="component" value="Unassembled WGS sequence"/>
</dbReference>
<keyword evidence="11" id="KW-1185">Reference proteome</keyword>
<keyword evidence="5" id="KW-0677">Repeat</keyword>
<dbReference type="PANTHER" id="PTHR13131">
    <property type="entry name" value="CYSTINOSIN"/>
    <property type="match status" value="1"/>
</dbReference>
<name>A0AAD9JNY7_9ANNE</name>
<dbReference type="GO" id="GO:0015184">
    <property type="term" value="F:L-cystine transmembrane transporter activity"/>
    <property type="evidence" value="ECO:0007669"/>
    <property type="project" value="TreeGrafter"/>
</dbReference>
<evidence type="ECO:0000256" key="1">
    <source>
        <dbReference type="ARBA" id="ARBA00004127"/>
    </source>
</evidence>
<proteinExistence type="inferred from homology"/>
<feature type="transmembrane region" description="Helical" evidence="9">
    <location>
        <begin position="39"/>
        <end position="57"/>
    </location>
</feature>
<feature type="transmembrane region" description="Helical" evidence="9">
    <location>
        <begin position="395"/>
        <end position="416"/>
    </location>
</feature>
<dbReference type="InterPro" id="IPR005282">
    <property type="entry name" value="LC_transporter"/>
</dbReference>
<keyword evidence="4 9" id="KW-0812">Transmembrane</keyword>
<accession>A0AAD9JNY7</accession>
<dbReference type="NCBIfam" id="TIGR00951">
    <property type="entry name" value="2A43"/>
    <property type="match status" value="1"/>
</dbReference>
<dbReference type="GO" id="GO:0012505">
    <property type="term" value="C:endomembrane system"/>
    <property type="evidence" value="ECO:0007669"/>
    <property type="project" value="UniProtKB-SubCell"/>
</dbReference>
<evidence type="ECO:0000256" key="4">
    <source>
        <dbReference type="ARBA" id="ARBA00022692"/>
    </source>
</evidence>
<evidence type="ECO:0000313" key="10">
    <source>
        <dbReference type="EMBL" id="KAK2156231.1"/>
    </source>
</evidence>
<dbReference type="EMBL" id="JAODUP010000218">
    <property type="protein sequence ID" value="KAK2156231.1"/>
    <property type="molecule type" value="Genomic_DNA"/>
</dbReference>
<comment type="similarity">
    <text evidence="2">Belongs to the cystinosin family.</text>
</comment>
<reference evidence="10" key="1">
    <citation type="journal article" date="2023" name="Mol. Biol. Evol.">
        <title>Third-Generation Sequencing Reveals the Adaptive Role of the Epigenome in Three Deep-Sea Polychaetes.</title>
        <authorList>
            <person name="Perez M."/>
            <person name="Aroh O."/>
            <person name="Sun Y."/>
            <person name="Lan Y."/>
            <person name="Juniper S.K."/>
            <person name="Young C.R."/>
            <person name="Angers B."/>
            <person name="Qian P.Y."/>
        </authorList>
    </citation>
    <scope>NUCLEOTIDE SEQUENCE</scope>
    <source>
        <strain evidence="10">P08H-3</strain>
    </source>
</reference>
<keyword evidence="7 9" id="KW-0472">Membrane</keyword>
<dbReference type="Gene3D" id="1.20.1280.290">
    <property type="match status" value="1"/>
</dbReference>
<dbReference type="AlphaFoldDB" id="A0AAD9JNY7"/>